<reference evidence="4 5" key="1">
    <citation type="submission" date="2016-10" db="EMBL/GenBank/DDBJ databases">
        <authorList>
            <person name="de Groot N.N."/>
        </authorList>
    </citation>
    <scope>NUCLEOTIDE SEQUENCE [LARGE SCALE GENOMIC DNA]</scope>
    <source>
        <strain evidence="4 5">DSM 44149</strain>
    </source>
</reference>
<dbReference type="AlphaFoldDB" id="A0A1G9TD76"/>
<evidence type="ECO:0000256" key="1">
    <source>
        <dbReference type="ARBA" id="ARBA00023125"/>
    </source>
</evidence>
<evidence type="ECO:0000313" key="4">
    <source>
        <dbReference type="EMBL" id="SDM45600.1"/>
    </source>
</evidence>
<evidence type="ECO:0000256" key="2">
    <source>
        <dbReference type="SAM" id="Coils"/>
    </source>
</evidence>
<feature type="coiled-coil region" evidence="2">
    <location>
        <begin position="85"/>
        <end position="112"/>
    </location>
</feature>
<dbReference type="GO" id="GO:0003677">
    <property type="term" value="F:DNA binding"/>
    <property type="evidence" value="ECO:0007669"/>
    <property type="project" value="UniProtKB-KW"/>
</dbReference>
<dbReference type="RefSeq" id="WP_030433099.1">
    <property type="nucleotide sequence ID" value="NZ_JOEF01000035.1"/>
</dbReference>
<dbReference type="SUPFAM" id="SSF46955">
    <property type="entry name" value="Putative DNA-binding domain"/>
    <property type="match status" value="1"/>
</dbReference>
<dbReference type="EMBL" id="LT629701">
    <property type="protein sequence ID" value="SDM45600.1"/>
    <property type="molecule type" value="Genomic_DNA"/>
</dbReference>
<dbReference type="InterPro" id="IPR009061">
    <property type="entry name" value="DNA-bd_dom_put_sf"/>
</dbReference>
<name>A0A1G9TD76_ALLAB</name>
<keyword evidence="1 4" id="KW-0238">DNA-binding</keyword>
<dbReference type="Gene3D" id="1.10.1660.10">
    <property type="match status" value="1"/>
</dbReference>
<evidence type="ECO:0000313" key="5">
    <source>
        <dbReference type="Proteomes" id="UP000183376"/>
    </source>
</evidence>
<sequence length="143" mass="15815">MTRSQVMTIAEVVAATRLPTSTLRFYEREGLIRSVARDGAGRRVYAQDILARLAVVELGKQAGFTIAEVSGCVDPETGMPGRGWRELAGAKLVELEARIAEAERARDMLVHALECRGAFTECPEFRDSVRAQIRAMRGRHTAR</sequence>
<organism evidence="4 5">
    <name type="scientific">Allokutzneria albata</name>
    <name type="common">Kibdelosporangium albatum</name>
    <dbReference type="NCBI Taxonomy" id="211114"/>
    <lineage>
        <taxon>Bacteria</taxon>
        <taxon>Bacillati</taxon>
        <taxon>Actinomycetota</taxon>
        <taxon>Actinomycetes</taxon>
        <taxon>Pseudonocardiales</taxon>
        <taxon>Pseudonocardiaceae</taxon>
        <taxon>Allokutzneria</taxon>
    </lineage>
</organism>
<dbReference type="eggNOG" id="COG0789">
    <property type="taxonomic scope" value="Bacteria"/>
</dbReference>
<dbReference type="Proteomes" id="UP000183376">
    <property type="component" value="Chromosome I"/>
</dbReference>
<feature type="domain" description="HTH merR-type" evidence="3">
    <location>
        <begin position="6"/>
        <end position="75"/>
    </location>
</feature>
<dbReference type="PANTHER" id="PTHR30204:SF97">
    <property type="entry name" value="MERR FAMILY REGULATORY PROTEIN"/>
    <property type="match status" value="1"/>
</dbReference>
<dbReference type="OrthoDB" id="9802039at2"/>
<dbReference type="InterPro" id="IPR000551">
    <property type="entry name" value="MerR-type_HTH_dom"/>
</dbReference>
<keyword evidence="2" id="KW-0175">Coiled coil</keyword>
<dbReference type="Pfam" id="PF13411">
    <property type="entry name" value="MerR_1"/>
    <property type="match status" value="1"/>
</dbReference>
<keyword evidence="5" id="KW-1185">Reference proteome</keyword>
<dbReference type="SMART" id="SM00422">
    <property type="entry name" value="HTH_MERR"/>
    <property type="match status" value="1"/>
</dbReference>
<accession>A0A1G9TD76</accession>
<dbReference type="STRING" id="211114.SAMN04489726_1713"/>
<gene>
    <name evidence="4" type="ORF">SAMN04489726_1713</name>
</gene>
<dbReference type="GO" id="GO:0003700">
    <property type="term" value="F:DNA-binding transcription factor activity"/>
    <property type="evidence" value="ECO:0007669"/>
    <property type="project" value="InterPro"/>
</dbReference>
<protein>
    <submittedName>
        <fullName evidence="4">DNA-binding transcriptional regulator, MerR family</fullName>
    </submittedName>
</protein>
<dbReference type="PROSITE" id="PS50937">
    <property type="entry name" value="HTH_MERR_2"/>
    <property type="match status" value="1"/>
</dbReference>
<dbReference type="PANTHER" id="PTHR30204">
    <property type="entry name" value="REDOX-CYCLING DRUG-SENSING TRANSCRIPTIONAL ACTIVATOR SOXR"/>
    <property type="match status" value="1"/>
</dbReference>
<dbReference type="InterPro" id="IPR047057">
    <property type="entry name" value="MerR_fam"/>
</dbReference>
<proteinExistence type="predicted"/>
<evidence type="ECO:0000259" key="3">
    <source>
        <dbReference type="PROSITE" id="PS50937"/>
    </source>
</evidence>